<dbReference type="Pfam" id="PF02661">
    <property type="entry name" value="Fic"/>
    <property type="match status" value="1"/>
</dbReference>
<feature type="domain" description="Fido" evidence="4">
    <location>
        <begin position="131"/>
        <end position="282"/>
    </location>
</feature>
<name>A0AA40VN97_9MICO</name>
<keyword evidence="1" id="KW-0067">ATP-binding</keyword>
<feature type="binding site" evidence="1">
    <location>
        <begin position="223"/>
        <end position="229"/>
    </location>
    <ligand>
        <name>ATP</name>
        <dbReference type="ChEBI" id="CHEBI:30616"/>
    </ligand>
</feature>
<dbReference type="EMBL" id="JACIFH010000001">
    <property type="protein sequence ID" value="MBB4140687.1"/>
    <property type="molecule type" value="Genomic_DNA"/>
</dbReference>
<dbReference type="InterPro" id="IPR040198">
    <property type="entry name" value="Fido_containing"/>
</dbReference>
<dbReference type="InterPro" id="IPR036597">
    <property type="entry name" value="Fido-like_dom_sf"/>
</dbReference>
<sequence>MRTELYINERFGEITKNPTGAWTHPYFLPVSIPREFALTAESMAAVSRADLALGRLSGLAMLIDDPELLLGPSMMQEALSSSRIEGTRASLSDVLSAASVDEPIEDENLREVSNYLDAAAQGTDLMNAWPLTQRFFCALHATLLANVRGEEKFPGELRRSPVWIGSPNARPETARFIPPHHDRIGELLADWERFVNEPSTMPPALRAALMHYQFETIHPFLDGNGRIGRLLIGFLLISDGVLSAPILPISGYFERNRDEYYDRLQAVRERGEMEEWLQFFCEGVEQQANHSAARIRALVAVRERYRRETINDRSALTSVVDLIFRNPVVTVAAVMRHAGVSRPAASAALRRAEARGWLRSAGRWGRGGRERWVATEVWSAVSSEKAFGQESTEGPR</sequence>
<feature type="binding site" evidence="3">
    <location>
        <begin position="222"/>
        <end position="229"/>
    </location>
    <ligand>
        <name>ATP</name>
        <dbReference type="ChEBI" id="CHEBI:30616"/>
    </ligand>
</feature>
<dbReference type="RefSeq" id="WP_183500185.1">
    <property type="nucleotide sequence ID" value="NZ_BAABCO010000004.1"/>
</dbReference>
<dbReference type="Pfam" id="PF13784">
    <property type="entry name" value="Fic_N"/>
    <property type="match status" value="1"/>
</dbReference>
<evidence type="ECO:0000256" key="2">
    <source>
        <dbReference type="PIRSR" id="PIRSR640198-1"/>
    </source>
</evidence>
<accession>A0AA40VN97</accession>
<feature type="binding site" evidence="1">
    <location>
        <position position="85"/>
    </location>
    <ligand>
        <name>ATP</name>
        <dbReference type="ChEBI" id="CHEBI:30616"/>
    </ligand>
</feature>
<proteinExistence type="predicted"/>
<evidence type="ECO:0000313" key="5">
    <source>
        <dbReference type="EMBL" id="MBB4140687.1"/>
    </source>
</evidence>
<keyword evidence="6" id="KW-1185">Reference proteome</keyword>
<feature type="active site" evidence="2">
    <location>
        <position position="218"/>
    </location>
</feature>
<evidence type="ECO:0000256" key="3">
    <source>
        <dbReference type="PIRSR" id="PIRSR640198-2"/>
    </source>
</evidence>
<feature type="binding site" evidence="1">
    <location>
        <position position="260"/>
    </location>
    <ligand>
        <name>ATP</name>
        <dbReference type="ChEBI" id="CHEBI:30616"/>
    </ligand>
</feature>
<organism evidence="5 6">
    <name type="scientific">Microbacterium invictum</name>
    <dbReference type="NCBI Taxonomy" id="515415"/>
    <lineage>
        <taxon>Bacteria</taxon>
        <taxon>Bacillati</taxon>
        <taxon>Actinomycetota</taxon>
        <taxon>Actinomycetes</taxon>
        <taxon>Micrococcales</taxon>
        <taxon>Microbacteriaceae</taxon>
        <taxon>Microbacterium</taxon>
    </lineage>
</organism>
<reference evidence="5 6" key="1">
    <citation type="submission" date="2020-08" db="EMBL/GenBank/DDBJ databases">
        <title>Sequencing the genomes of 1000 actinobacteria strains.</title>
        <authorList>
            <person name="Klenk H.-P."/>
        </authorList>
    </citation>
    <scope>NUCLEOTIDE SEQUENCE [LARGE SCALE GENOMIC DNA]</scope>
    <source>
        <strain evidence="5 6">DSM 19600</strain>
    </source>
</reference>
<dbReference type="PIRSF" id="PIRSF038925">
    <property type="entry name" value="AMP-prot_trans"/>
    <property type="match status" value="1"/>
</dbReference>
<gene>
    <name evidence="5" type="ORF">BKA10_002481</name>
</gene>
<dbReference type="InterPro" id="IPR025758">
    <property type="entry name" value="Fic/DOC_N"/>
</dbReference>
<evidence type="ECO:0000256" key="1">
    <source>
        <dbReference type="PIRSR" id="PIRSR038925-1"/>
    </source>
</evidence>
<keyword evidence="1" id="KW-0547">Nucleotide-binding</keyword>
<dbReference type="GO" id="GO:0005524">
    <property type="term" value="F:ATP binding"/>
    <property type="evidence" value="ECO:0007669"/>
    <property type="project" value="UniProtKB-KW"/>
</dbReference>
<dbReference type="Gene3D" id="1.10.3290.10">
    <property type="entry name" value="Fido-like domain"/>
    <property type="match status" value="1"/>
</dbReference>
<dbReference type="Proteomes" id="UP000549113">
    <property type="component" value="Unassembled WGS sequence"/>
</dbReference>
<dbReference type="InterPro" id="IPR003812">
    <property type="entry name" value="Fido"/>
</dbReference>
<comment type="caution">
    <text evidence="5">The sequence shown here is derived from an EMBL/GenBank/DDBJ whole genome shotgun (WGS) entry which is preliminary data.</text>
</comment>
<protein>
    <submittedName>
        <fullName evidence="5">Fic family protein</fullName>
    </submittedName>
</protein>
<dbReference type="PROSITE" id="PS51459">
    <property type="entry name" value="FIDO"/>
    <property type="match status" value="1"/>
</dbReference>
<feature type="binding site" evidence="3">
    <location>
        <begin position="260"/>
        <end position="261"/>
    </location>
    <ligand>
        <name>ATP</name>
        <dbReference type="ChEBI" id="CHEBI:30616"/>
    </ligand>
</feature>
<dbReference type="PANTHER" id="PTHR13504:SF38">
    <property type="entry name" value="FIDO DOMAIN-CONTAINING PROTEIN"/>
    <property type="match status" value="1"/>
</dbReference>
<evidence type="ECO:0000313" key="6">
    <source>
        <dbReference type="Proteomes" id="UP000549113"/>
    </source>
</evidence>
<evidence type="ECO:0000259" key="4">
    <source>
        <dbReference type="PROSITE" id="PS51459"/>
    </source>
</evidence>
<dbReference type="SUPFAM" id="SSF140931">
    <property type="entry name" value="Fic-like"/>
    <property type="match status" value="1"/>
</dbReference>
<dbReference type="PANTHER" id="PTHR13504">
    <property type="entry name" value="FIDO DOMAIN-CONTAINING PROTEIN DDB_G0283145"/>
    <property type="match status" value="1"/>
</dbReference>
<dbReference type="AlphaFoldDB" id="A0AA40VN97"/>
<dbReference type="InterPro" id="IPR026287">
    <property type="entry name" value="SoFic-like"/>
</dbReference>
<feature type="binding site" evidence="1">
    <location>
        <position position="218"/>
    </location>
    <ligand>
        <name>ATP</name>
        <dbReference type="ChEBI" id="CHEBI:30616"/>
    </ligand>
</feature>